<sequence length="566" mass="65678">MSFKKFIYIARNERHVIMKKGDFKYIFKIIKPFIAKEIIGFLVIIISTVLSLAKPFVIKLIIDNSIAQKNVHNLIIFNLIFFTIFILVTLLGIIQNYIFTFIGQKLLYNLRMKLYETVINQRITFFNEKQTGEIMSRILNELPNVVNLFSATFINIITQVVTLIVTFSIMYILNKQITLISMIVTPFIFILFRYYNPIFRKINMDFMHIYAKINNVLQENISNIKLLKYTKTYKYSKRRFSVVMHQYIDKTYENLYIQSISNSILSFLFFIPSMVLLLYGGMLVIQGKLTIGSIVALSSYLNQLFQPIQSLANINIDLQKSLAAFRRYREIADINTEIDDISRMEKRNVNEIKIKNITFGYNEKNDIISNLSCEFHKGQVIRITGANGRGKTTLIDIICGLLKPKDGMVLYDDLNIDNIKNTSMKKLIGIIPQDTYLFNDTIKNNIKLGRDIDDNEIISLANKLGFNDIIDGEKVNLNLMLANNGENLSGGQRRKITILRGLIHDPQIIILDEAMTFLDEESKRNLCKYIEEVRANKIIILISHEDVPYIDVDFELEIENELLKYI</sequence>
<dbReference type="GO" id="GO:0005886">
    <property type="term" value="C:plasma membrane"/>
    <property type="evidence" value="ECO:0007669"/>
    <property type="project" value="UniProtKB-SubCell"/>
</dbReference>
<dbReference type="GO" id="GO:0015421">
    <property type="term" value="F:ABC-type oligopeptide transporter activity"/>
    <property type="evidence" value="ECO:0007669"/>
    <property type="project" value="TreeGrafter"/>
</dbReference>
<dbReference type="InterPro" id="IPR027417">
    <property type="entry name" value="P-loop_NTPase"/>
</dbReference>
<feature type="transmembrane region" description="Helical" evidence="7">
    <location>
        <begin position="264"/>
        <end position="285"/>
    </location>
</feature>
<dbReference type="PANTHER" id="PTHR43394:SF1">
    <property type="entry name" value="ATP-BINDING CASSETTE SUB-FAMILY B MEMBER 10, MITOCHONDRIAL"/>
    <property type="match status" value="1"/>
</dbReference>
<feature type="transmembrane region" description="Helical" evidence="7">
    <location>
        <begin position="145"/>
        <end position="171"/>
    </location>
</feature>
<dbReference type="PATRIC" id="fig|698948.3.peg.2196"/>
<evidence type="ECO:0000259" key="9">
    <source>
        <dbReference type="PROSITE" id="PS50929"/>
    </source>
</evidence>
<dbReference type="PROSITE" id="PS50929">
    <property type="entry name" value="ABC_TM1F"/>
    <property type="match status" value="1"/>
</dbReference>
<dbReference type="KEGG" id="tto:Thethe_02213"/>
<dbReference type="InterPro" id="IPR011527">
    <property type="entry name" value="ABC1_TM_dom"/>
</dbReference>
<proteinExistence type="predicted"/>
<keyword evidence="4" id="KW-0067">ATP-binding</keyword>
<dbReference type="Gene3D" id="1.20.1560.10">
    <property type="entry name" value="ABC transporter type 1, transmembrane domain"/>
    <property type="match status" value="1"/>
</dbReference>
<evidence type="ECO:0000256" key="1">
    <source>
        <dbReference type="ARBA" id="ARBA00004651"/>
    </source>
</evidence>
<evidence type="ECO:0000256" key="3">
    <source>
        <dbReference type="ARBA" id="ARBA00022741"/>
    </source>
</evidence>
<evidence type="ECO:0000313" key="11">
    <source>
        <dbReference type="Proteomes" id="UP000010845"/>
    </source>
</evidence>
<dbReference type="Proteomes" id="UP000010845">
    <property type="component" value="Chromosome"/>
</dbReference>
<comment type="subcellular location">
    <subcellularLocation>
        <location evidence="1">Cell membrane</location>
        <topology evidence="1">Multi-pass membrane protein</topology>
    </subcellularLocation>
</comment>
<accession>L0ILT2</accession>
<evidence type="ECO:0000256" key="6">
    <source>
        <dbReference type="ARBA" id="ARBA00023136"/>
    </source>
</evidence>
<evidence type="ECO:0000256" key="4">
    <source>
        <dbReference type="ARBA" id="ARBA00022840"/>
    </source>
</evidence>
<gene>
    <name evidence="10" type="ORF">Thethe_02213</name>
</gene>
<dbReference type="CDD" id="cd07346">
    <property type="entry name" value="ABC_6TM_exporters"/>
    <property type="match status" value="1"/>
</dbReference>
<name>L0ILT2_THETR</name>
<organism evidence="10 11">
    <name type="scientific">Thermoanaerobacterium thermosaccharolyticum M0795</name>
    <dbReference type="NCBI Taxonomy" id="698948"/>
    <lineage>
        <taxon>Bacteria</taxon>
        <taxon>Bacillati</taxon>
        <taxon>Bacillota</taxon>
        <taxon>Clostridia</taxon>
        <taxon>Thermoanaerobacterales</taxon>
        <taxon>Thermoanaerobacteraceae</taxon>
        <taxon>Thermoanaerobacterium</taxon>
    </lineage>
</organism>
<dbReference type="GO" id="GO:0005524">
    <property type="term" value="F:ATP binding"/>
    <property type="evidence" value="ECO:0007669"/>
    <property type="project" value="UniProtKB-KW"/>
</dbReference>
<feature type="domain" description="ABC transporter" evidence="8">
    <location>
        <begin position="352"/>
        <end position="566"/>
    </location>
</feature>
<dbReference type="Pfam" id="PF00005">
    <property type="entry name" value="ABC_tran"/>
    <property type="match status" value="1"/>
</dbReference>
<dbReference type="InterPro" id="IPR036640">
    <property type="entry name" value="ABC1_TM_sf"/>
</dbReference>
<dbReference type="SMART" id="SM00382">
    <property type="entry name" value="AAA"/>
    <property type="match status" value="1"/>
</dbReference>
<dbReference type="InterPro" id="IPR017871">
    <property type="entry name" value="ABC_transporter-like_CS"/>
</dbReference>
<dbReference type="Gene3D" id="3.40.50.300">
    <property type="entry name" value="P-loop containing nucleotide triphosphate hydrolases"/>
    <property type="match status" value="1"/>
</dbReference>
<dbReference type="EMBL" id="CP003066">
    <property type="protein sequence ID" value="AGB19788.1"/>
    <property type="molecule type" value="Genomic_DNA"/>
</dbReference>
<evidence type="ECO:0000256" key="5">
    <source>
        <dbReference type="ARBA" id="ARBA00022989"/>
    </source>
</evidence>
<keyword evidence="2 7" id="KW-0812">Transmembrane</keyword>
<dbReference type="InterPro" id="IPR003593">
    <property type="entry name" value="AAA+_ATPase"/>
</dbReference>
<reference evidence="10 11" key="1">
    <citation type="submission" date="2012-03" db="EMBL/GenBank/DDBJ databases">
        <title>Complete sequence of chromosome of Thermoanaerobacterium thermosaccharolyticum M0795.</title>
        <authorList>
            <consortium name="US DOE Joint Genome Institute"/>
            <person name="Lucas S."/>
            <person name="Han J."/>
            <person name="Lapidus A."/>
            <person name="Cheng J.-F."/>
            <person name="Goodwin L."/>
            <person name="Pitluck S."/>
            <person name="Peters L."/>
            <person name="Teshima H."/>
            <person name="Detter J.C."/>
            <person name="Han C."/>
            <person name="Tapia R."/>
            <person name="Land M."/>
            <person name="Hauser L."/>
            <person name="Kyrpides N."/>
            <person name="Ivanova N."/>
            <person name="Pagani I."/>
            <person name="Feinberg L."/>
            <person name="Folden J."/>
            <person name="Hogsett D."/>
            <person name="Shaw J."/>
            <person name="Woyke T."/>
        </authorList>
    </citation>
    <scope>NUCLEOTIDE SEQUENCE [LARGE SCALE GENOMIC DNA]</scope>
    <source>
        <strain evidence="10 11">M0795</strain>
    </source>
</reference>
<dbReference type="GO" id="GO:0016887">
    <property type="term" value="F:ATP hydrolysis activity"/>
    <property type="evidence" value="ECO:0007669"/>
    <property type="project" value="InterPro"/>
</dbReference>
<evidence type="ECO:0000256" key="2">
    <source>
        <dbReference type="ARBA" id="ARBA00022692"/>
    </source>
</evidence>
<feature type="transmembrane region" description="Helical" evidence="7">
    <location>
        <begin position="74"/>
        <end position="102"/>
    </location>
</feature>
<feature type="transmembrane region" description="Helical" evidence="7">
    <location>
        <begin position="177"/>
        <end position="195"/>
    </location>
</feature>
<evidence type="ECO:0000256" key="7">
    <source>
        <dbReference type="SAM" id="Phobius"/>
    </source>
</evidence>
<dbReference type="AlphaFoldDB" id="L0ILT2"/>
<protein>
    <submittedName>
        <fullName evidence="10">ABC-type bacteriocin/lantibiotic exporter with N-terminal double-glycine peptidase domain</fullName>
    </submittedName>
</protein>
<dbReference type="HOGENOM" id="CLU_000604_84_3_9"/>
<evidence type="ECO:0000313" key="10">
    <source>
        <dbReference type="EMBL" id="AGB19788.1"/>
    </source>
</evidence>
<dbReference type="InterPro" id="IPR003439">
    <property type="entry name" value="ABC_transporter-like_ATP-bd"/>
</dbReference>
<keyword evidence="5 7" id="KW-1133">Transmembrane helix</keyword>
<evidence type="ECO:0000259" key="8">
    <source>
        <dbReference type="PROSITE" id="PS50893"/>
    </source>
</evidence>
<keyword evidence="6 7" id="KW-0472">Membrane</keyword>
<dbReference type="PROSITE" id="PS50893">
    <property type="entry name" value="ABC_TRANSPORTER_2"/>
    <property type="match status" value="1"/>
</dbReference>
<dbReference type="SUPFAM" id="SSF90123">
    <property type="entry name" value="ABC transporter transmembrane region"/>
    <property type="match status" value="1"/>
</dbReference>
<dbReference type="PANTHER" id="PTHR43394">
    <property type="entry name" value="ATP-DEPENDENT PERMEASE MDL1, MITOCHONDRIAL"/>
    <property type="match status" value="1"/>
</dbReference>
<dbReference type="SUPFAM" id="SSF52540">
    <property type="entry name" value="P-loop containing nucleoside triphosphate hydrolases"/>
    <property type="match status" value="1"/>
</dbReference>
<dbReference type="Pfam" id="PF00664">
    <property type="entry name" value="ABC_membrane"/>
    <property type="match status" value="1"/>
</dbReference>
<feature type="transmembrane region" description="Helical" evidence="7">
    <location>
        <begin position="38"/>
        <end position="62"/>
    </location>
</feature>
<dbReference type="PROSITE" id="PS00211">
    <property type="entry name" value="ABC_TRANSPORTER_1"/>
    <property type="match status" value="1"/>
</dbReference>
<feature type="domain" description="ABC transmembrane type-1" evidence="9">
    <location>
        <begin position="38"/>
        <end position="320"/>
    </location>
</feature>
<dbReference type="InterPro" id="IPR039421">
    <property type="entry name" value="Type_1_exporter"/>
</dbReference>
<keyword evidence="3" id="KW-0547">Nucleotide-binding</keyword>